<organism evidence="4 5">
    <name type="scientific">Kibdelosporangium philippinense</name>
    <dbReference type="NCBI Taxonomy" id="211113"/>
    <lineage>
        <taxon>Bacteria</taxon>
        <taxon>Bacillati</taxon>
        <taxon>Actinomycetota</taxon>
        <taxon>Actinomycetes</taxon>
        <taxon>Pseudonocardiales</taxon>
        <taxon>Pseudonocardiaceae</taxon>
        <taxon>Kibdelosporangium</taxon>
    </lineage>
</organism>
<dbReference type="Pfam" id="PF03992">
    <property type="entry name" value="ABM"/>
    <property type="match status" value="1"/>
</dbReference>
<keyword evidence="1 4" id="KW-0378">Hydrolase</keyword>
<evidence type="ECO:0000259" key="3">
    <source>
        <dbReference type="Pfam" id="PF20434"/>
    </source>
</evidence>
<sequence length="385" mass="41519">MSVIEMTTFTVTPDNTSAMLAARQGMVAAFKADRRGFRSARLVRVDENTWLDFVEWTDDAAWDESKAKGGNLPAIATFFGTIDKLVSSERGVRYDDAHDSKVRTIAYGPEPSQVGELYLPEGEGPFPVVVVTHGGYWTAIWDRRQITDVVDDLLARGYAVWNIEYRRVGEPGGGWPGTFLDIAAAIDALDGMDPALDTSRVVLLGHSAGGHLVTWAGHRGVLPPEAPGANPKITPIGVVTLGGALDVKTADAITLGTVLADPDAVHPKDAPDAARPEVWPVVAEAVGDGIVNLLLGGRFEEQPERYAWAAPIELPNAGVPVLAVHGTGDEAIPAEWSRRYVEKTNAEAGNARYVEVEGGTHFDVVHPTHPVWPTVTEWIREAVTR</sequence>
<reference evidence="4 5" key="1">
    <citation type="submission" date="2021-12" db="EMBL/GenBank/DDBJ databases">
        <title>Genome sequence of Kibdelosporangium philippinense ATCC 49844.</title>
        <authorList>
            <person name="Fedorov E.A."/>
            <person name="Omeragic M."/>
            <person name="Shalygina K.F."/>
            <person name="Maclea K.S."/>
        </authorList>
    </citation>
    <scope>NUCLEOTIDE SEQUENCE [LARGE SCALE GENOMIC DNA]</scope>
    <source>
        <strain evidence="4 5">ATCC 49844</strain>
    </source>
</reference>
<dbReference type="EMBL" id="JAJVCN010000001">
    <property type="protein sequence ID" value="MCE7002383.1"/>
    <property type="molecule type" value="Genomic_DNA"/>
</dbReference>
<protein>
    <submittedName>
        <fullName evidence="4">Alpha/beta fold hydrolase</fullName>
    </submittedName>
</protein>
<dbReference type="InterPro" id="IPR049492">
    <property type="entry name" value="BD-FAE-like_dom"/>
</dbReference>
<dbReference type="Proteomes" id="UP001521150">
    <property type="component" value="Unassembled WGS sequence"/>
</dbReference>
<dbReference type="Gene3D" id="3.40.50.1820">
    <property type="entry name" value="alpha/beta hydrolase"/>
    <property type="match status" value="1"/>
</dbReference>
<dbReference type="InterPro" id="IPR011008">
    <property type="entry name" value="Dimeric_a/b-barrel"/>
</dbReference>
<comment type="caution">
    <text evidence="4">The sequence shown here is derived from an EMBL/GenBank/DDBJ whole genome shotgun (WGS) entry which is preliminary data.</text>
</comment>
<dbReference type="InterPro" id="IPR029058">
    <property type="entry name" value="AB_hydrolase_fold"/>
</dbReference>
<dbReference type="Pfam" id="PF20434">
    <property type="entry name" value="BD-FAE"/>
    <property type="match status" value="1"/>
</dbReference>
<dbReference type="SUPFAM" id="SSF54909">
    <property type="entry name" value="Dimeric alpha+beta barrel"/>
    <property type="match status" value="1"/>
</dbReference>
<feature type="domain" description="BD-FAE-like" evidence="3">
    <location>
        <begin position="117"/>
        <end position="218"/>
    </location>
</feature>
<gene>
    <name evidence="4" type="ORF">LWC34_05990</name>
</gene>
<feature type="domain" description="ABM" evidence="2">
    <location>
        <begin position="3"/>
        <end position="65"/>
    </location>
</feature>
<accession>A0ABS8Z5Q1</accession>
<evidence type="ECO:0000259" key="2">
    <source>
        <dbReference type="Pfam" id="PF03992"/>
    </source>
</evidence>
<evidence type="ECO:0000313" key="4">
    <source>
        <dbReference type="EMBL" id="MCE7002383.1"/>
    </source>
</evidence>
<dbReference type="PANTHER" id="PTHR48081">
    <property type="entry name" value="AB HYDROLASE SUPERFAMILY PROTEIN C4A8.06C"/>
    <property type="match status" value="1"/>
</dbReference>
<name>A0ABS8Z5Q1_9PSEU</name>
<keyword evidence="5" id="KW-1185">Reference proteome</keyword>
<dbReference type="GO" id="GO:0016787">
    <property type="term" value="F:hydrolase activity"/>
    <property type="evidence" value="ECO:0007669"/>
    <property type="project" value="UniProtKB-KW"/>
</dbReference>
<proteinExistence type="predicted"/>
<dbReference type="InterPro" id="IPR050300">
    <property type="entry name" value="GDXG_lipolytic_enzyme"/>
</dbReference>
<dbReference type="Gene3D" id="3.30.70.100">
    <property type="match status" value="1"/>
</dbReference>
<evidence type="ECO:0000313" key="5">
    <source>
        <dbReference type="Proteomes" id="UP001521150"/>
    </source>
</evidence>
<dbReference type="InterPro" id="IPR007138">
    <property type="entry name" value="ABM_dom"/>
</dbReference>
<evidence type="ECO:0000256" key="1">
    <source>
        <dbReference type="ARBA" id="ARBA00022801"/>
    </source>
</evidence>
<dbReference type="SUPFAM" id="SSF53474">
    <property type="entry name" value="alpha/beta-Hydrolases"/>
    <property type="match status" value="1"/>
</dbReference>
<dbReference type="RefSeq" id="WP_233723462.1">
    <property type="nucleotide sequence ID" value="NZ_JAJVCN010000001.1"/>
</dbReference>